<name>A0A0L0F4M3_9EUKA</name>
<protein>
    <recommendedName>
        <fullName evidence="1">Enoyl-CoA hydratase/isomerase domain-containing protein</fullName>
    </recommendedName>
</protein>
<dbReference type="Proteomes" id="UP000054560">
    <property type="component" value="Unassembled WGS sequence"/>
</dbReference>
<evidence type="ECO:0000259" key="1">
    <source>
        <dbReference type="Pfam" id="PF16113"/>
    </source>
</evidence>
<dbReference type="OrthoDB" id="2139957at2759"/>
<accession>A0A0L0F4M3</accession>
<dbReference type="Gene3D" id="3.90.226.10">
    <property type="entry name" value="2-enoyl-CoA Hydratase, Chain A, domain 1"/>
    <property type="match status" value="1"/>
</dbReference>
<dbReference type="EMBL" id="KQ248435">
    <property type="protein sequence ID" value="KNC71627.1"/>
    <property type="molecule type" value="Genomic_DNA"/>
</dbReference>
<dbReference type="RefSeq" id="XP_014145529.1">
    <property type="nucleotide sequence ID" value="XM_014290054.1"/>
</dbReference>
<dbReference type="Pfam" id="PF16113">
    <property type="entry name" value="ECH_2"/>
    <property type="match status" value="1"/>
</dbReference>
<gene>
    <name evidence="2" type="ORF">SARC_15834</name>
</gene>
<proteinExistence type="predicted"/>
<feature type="domain" description="Enoyl-CoA hydratase/isomerase" evidence="1">
    <location>
        <begin position="61"/>
        <end position="109"/>
    </location>
</feature>
<dbReference type="InterPro" id="IPR045004">
    <property type="entry name" value="ECH_dom"/>
</dbReference>
<organism evidence="2 3">
    <name type="scientific">Sphaeroforma arctica JP610</name>
    <dbReference type="NCBI Taxonomy" id="667725"/>
    <lineage>
        <taxon>Eukaryota</taxon>
        <taxon>Ichthyosporea</taxon>
        <taxon>Ichthyophonida</taxon>
        <taxon>Sphaeroforma</taxon>
    </lineage>
</organism>
<dbReference type="InterPro" id="IPR029045">
    <property type="entry name" value="ClpP/crotonase-like_dom_sf"/>
</dbReference>
<keyword evidence="3" id="KW-1185">Reference proteome</keyword>
<dbReference type="SUPFAM" id="SSF52096">
    <property type="entry name" value="ClpP/crotonase"/>
    <property type="match status" value="1"/>
</dbReference>
<dbReference type="GeneID" id="25916338"/>
<evidence type="ECO:0000313" key="2">
    <source>
        <dbReference type="EMBL" id="KNC71627.1"/>
    </source>
</evidence>
<reference evidence="2 3" key="1">
    <citation type="submission" date="2011-02" db="EMBL/GenBank/DDBJ databases">
        <title>The Genome Sequence of Sphaeroforma arctica JP610.</title>
        <authorList>
            <consortium name="The Broad Institute Genome Sequencing Platform"/>
            <person name="Russ C."/>
            <person name="Cuomo C."/>
            <person name="Young S.K."/>
            <person name="Zeng Q."/>
            <person name="Gargeya S."/>
            <person name="Alvarado L."/>
            <person name="Berlin A."/>
            <person name="Chapman S.B."/>
            <person name="Chen Z."/>
            <person name="Freedman E."/>
            <person name="Gellesch M."/>
            <person name="Goldberg J."/>
            <person name="Griggs A."/>
            <person name="Gujja S."/>
            <person name="Heilman E."/>
            <person name="Heiman D."/>
            <person name="Howarth C."/>
            <person name="Mehta T."/>
            <person name="Neiman D."/>
            <person name="Pearson M."/>
            <person name="Roberts A."/>
            <person name="Saif S."/>
            <person name="Shea T."/>
            <person name="Shenoy N."/>
            <person name="Sisk P."/>
            <person name="Stolte C."/>
            <person name="Sykes S."/>
            <person name="White J."/>
            <person name="Yandava C."/>
            <person name="Burger G."/>
            <person name="Gray M.W."/>
            <person name="Holland P.W.H."/>
            <person name="King N."/>
            <person name="Lang F.B.F."/>
            <person name="Roger A.J."/>
            <person name="Ruiz-Trillo I."/>
            <person name="Haas B."/>
            <person name="Nusbaum C."/>
            <person name="Birren B."/>
        </authorList>
    </citation>
    <scope>NUCLEOTIDE SEQUENCE [LARGE SCALE GENOMIC DNA]</scope>
    <source>
        <strain evidence="2 3">JP610</strain>
    </source>
</reference>
<dbReference type="AlphaFoldDB" id="A0A0L0F4M3"/>
<evidence type="ECO:0000313" key="3">
    <source>
        <dbReference type="Proteomes" id="UP000054560"/>
    </source>
</evidence>
<sequence length="112" mass="12816">MLSAFRKIPTVQRPSVRFLSATIEAAAQVNTENTQFKTKTVRNIRDRVLIEHLEDNDKIYFVTLDRPDKLNSLDMDMFLAISEAADDMKTRTNARVAILRGNGRTFSTGRLR</sequence>